<dbReference type="AlphaFoldDB" id="A0A0E9VZJ2"/>
<organism evidence="1">
    <name type="scientific">Anguilla anguilla</name>
    <name type="common">European freshwater eel</name>
    <name type="synonym">Muraena anguilla</name>
    <dbReference type="NCBI Taxonomy" id="7936"/>
    <lineage>
        <taxon>Eukaryota</taxon>
        <taxon>Metazoa</taxon>
        <taxon>Chordata</taxon>
        <taxon>Craniata</taxon>
        <taxon>Vertebrata</taxon>
        <taxon>Euteleostomi</taxon>
        <taxon>Actinopterygii</taxon>
        <taxon>Neopterygii</taxon>
        <taxon>Teleostei</taxon>
        <taxon>Anguilliformes</taxon>
        <taxon>Anguillidae</taxon>
        <taxon>Anguilla</taxon>
    </lineage>
</organism>
<dbReference type="EMBL" id="GBXM01025924">
    <property type="protein sequence ID" value="JAH82653.1"/>
    <property type="molecule type" value="Transcribed_RNA"/>
</dbReference>
<reference evidence="1" key="2">
    <citation type="journal article" date="2015" name="Fish Shellfish Immunol.">
        <title>Early steps in the European eel (Anguilla anguilla)-Vibrio vulnificus interaction in the gills: Role of the RtxA13 toxin.</title>
        <authorList>
            <person name="Callol A."/>
            <person name="Pajuelo D."/>
            <person name="Ebbesson L."/>
            <person name="Teles M."/>
            <person name="MacKenzie S."/>
            <person name="Amaro C."/>
        </authorList>
    </citation>
    <scope>NUCLEOTIDE SEQUENCE</scope>
</reference>
<accession>A0A0E9VZJ2</accession>
<reference evidence="1" key="1">
    <citation type="submission" date="2014-11" db="EMBL/GenBank/DDBJ databases">
        <authorList>
            <person name="Amaro Gonzalez C."/>
        </authorList>
    </citation>
    <scope>NUCLEOTIDE SEQUENCE</scope>
</reference>
<sequence length="66" mass="7149">MSPHCLLAQRSLSLPQFNTGSNSSALSKYTALLHFTVLLLSHAFSPPISSTFSLSYDTFTSVNTVL</sequence>
<proteinExistence type="predicted"/>
<evidence type="ECO:0000313" key="1">
    <source>
        <dbReference type="EMBL" id="JAH82653.1"/>
    </source>
</evidence>
<protein>
    <submittedName>
        <fullName evidence="1">Uncharacterized protein</fullName>
    </submittedName>
</protein>
<name>A0A0E9VZJ2_ANGAN</name>